<evidence type="ECO:0000256" key="7">
    <source>
        <dbReference type="SAM" id="SignalP"/>
    </source>
</evidence>
<dbReference type="SUPFAM" id="SSF50494">
    <property type="entry name" value="Trypsin-like serine proteases"/>
    <property type="match status" value="1"/>
</dbReference>
<dbReference type="Pfam" id="PF00089">
    <property type="entry name" value="Trypsin"/>
    <property type="match status" value="1"/>
</dbReference>
<evidence type="ECO:0000259" key="8">
    <source>
        <dbReference type="PROSITE" id="PS50240"/>
    </source>
</evidence>
<dbReference type="GeneID" id="108044032"/>
<comment type="similarity">
    <text evidence="4">Belongs to the peptidase S1 family. CLIP subfamily.</text>
</comment>
<dbReference type="RefSeq" id="XP_016978373.1">
    <property type="nucleotide sequence ID" value="XM_017122884.1"/>
</dbReference>
<dbReference type="RefSeq" id="XP_016978373.2">
    <property type="nucleotide sequence ID" value="XM_017122884.2"/>
</dbReference>
<feature type="domain" description="Peptidase S1" evidence="8">
    <location>
        <begin position="56"/>
        <end position="296"/>
    </location>
</feature>
<dbReference type="PANTHER" id="PTHR24256">
    <property type="entry name" value="TRYPTASE-RELATED"/>
    <property type="match status" value="1"/>
</dbReference>
<proteinExistence type="inferred from homology"/>
<dbReference type="GO" id="GO:0005576">
    <property type="term" value="C:extracellular region"/>
    <property type="evidence" value="ECO:0007669"/>
    <property type="project" value="UniProtKB-SubCell"/>
</dbReference>
<dbReference type="InterPro" id="IPR043504">
    <property type="entry name" value="Peptidase_S1_PA_chymotrypsin"/>
</dbReference>
<accession>A0A6P4ETF6</accession>
<evidence type="ECO:0000256" key="2">
    <source>
        <dbReference type="ARBA" id="ARBA00022525"/>
    </source>
</evidence>
<sequence length="305" mass="34187">MSKVWTLLILLSGFIIFSAAENVPDDQKNEEETEYISEEPKCGQASPKAFHLNLNITGNQARPGEFPWTIALIYNLSFIGVGSLIAPDVVLTAAHRVVNITTEDFKVSAGEWEYGNSFKDYPYEEANVLKIVRHESFDYKHGLNNLALLFLDTTYSLTYRINTICLPAEKRSLNSKRCMVAGWGKNGFRDENFATVLKKIELPIVPRDICQNQLRKTRLGTDFQLGFGLICAGGEEGKDACTGDGGGALFCPLDEDPERFEQIGIVNWGVGCKQKDVPGTYTDVAEFKHWIDQKIEENNYLPDEN</sequence>
<dbReference type="Gene3D" id="2.40.10.10">
    <property type="entry name" value="Trypsin-like serine proteases"/>
    <property type="match status" value="1"/>
</dbReference>
<keyword evidence="7" id="KW-0732">Signal</keyword>
<dbReference type="GO" id="GO:0006508">
    <property type="term" value="P:proteolysis"/>
    <property type="evidence" value="ECO:0007669"/>
    <property type="project" value="InterPro"/>
</dbReference>
<gene>
    <name evidence="9" type="primary">LOC108044032</name>
</gene>
<dbReference type="CDD" id="cd00190">
    <property type="entry name" value="Tryp_SPc"/>
    <property type="match status" value="1"/>
</dbReference>
<dbReference type="InterPro" id="IPR051487">
    <property type="entry name" value="Ser/Thr_Proteases_Immune/Dev"/>
</dbReference>
<dbReference type="SMART" id="SM00020">
    <property type="entry name" value="Tryp_SPc"/>
    <property type="match status" value="1"/>
</dbReference>
<protein>
    <recommendedName>
        <fullName evidence="5">Phenoloxidase-activating factor 2</fullName>
    </recommendedName>
    <alternativeName>
        <fullName evidence="6">Prophenoloxidase-activating factor II</fullName>
    </alternativeName>
</protein>
<feature type="chain" id="PRO_5028273707" description="Phenoloxidase-activating factor 2" evidence="7">
    <location>
        <begin position="21"/>
        <end position="305"/>
    </location>
</feature>
<keyword evidence="2" id="KW-0964">Secreted</keyword>
<organism evidence="9">
    <name type="scientific">Drosophila rhopaloa</name>
    <name type="common">Fruit fly</name>
    <dbReference type="NCBI Taxonomy" id="1041015"/>
    <lineage>
        <taxon>Eukaryota</taxon>
        <taxon>Metazoa</taxon>
        <taxon>Ecdysozoa</taxon>
        <taxon>Arthropoda</taxon>
        <taxon>Hexapoda</taxon>
        <taxon>Insecta</taxon>
        <taxon>Pterygota</taxon>
        <taxon>Neoptera</taxon>
        <taxon>Endopterygota</taxon>
        <taxon>Diptera</taxon>
        <taxon>Brachycera</taxon>
        <taxon>Muscomorpha</taxon>
        <taxon>Ephydroidea</taxon>
        <taxon>Drosophilidae</taxon>
        <taxon>Drosophila</taxon>
        <taxon>Sophophora</taxon>
    </lineage>
</organism>
<dbReference type="GO" id="GO:0004252">
    <property type="term" value="F:serine-type endopeptidase activity"/>
    <property type="evidence" value="ECO:0007669"/>
    <property type="project" value="InterPro"/>
</dbReference>
<dbReference type="AlphaFoldDB" id="A0A6P4ETF6"/>
<evidence type="ECO:0000313" key="9">
    <source>
        <dbReference type="RefSeq" id="XP_016978373.1"/>
    </source>
</evidence>
<feature type="signal peptide" evidence="7">
    <location>
        <begin position="1"/>
        <end position="20"/>
    </location>
</feature>
<keyword evidence="3" id="KW-1015">Disulfide bond</keyword>
<dbReference type="PROSITE" id="PS50240">
    <property type="entry name" value="TRYPSIN_DOM"/>
    <property type="match status" value="1"/>
</dbReference>
<evidence type="ECO:0000256" key="3">
    <source>
        <dbReference type="ARBA" id="ARBA00023157"/>
    </source>
</evidence>
<evidence type="ECO:0000256" key="1">
    <source>
        <dbReference type="ARBA" id="ARBA00004613"/>
    </source>
</evidence>
<dbReference type="OrthoDB" id="6261922at2759"/>
<reference evidence="9" key="1">
    <citation type="submission" date="2025-08" db="UniProtKB">
        <authorList>
            <consortium name="RefSeq"/>
        </authorList>
    </citation>
    <scope>IDENTIFICATION</scope>
</reference>
<name>A0A6P4ETF6_DRORH</name>
<evidence type="ECO:0000256" key="6">
    <source>
        <dbReference type="ARBA" id="ARBA00076468"/>
    </source>
</evidence>
<evidence type="ECO:0000256" key="4">
    <source>
        <dbReference type="ARBA" id="ARBA00024195"/>
    </source>
</evidence>
<dbReference type="InterPro" id="IPR001254">
    <property type="entry name" value="Trypsin_dom"/>
</dbReference>
<evidence type="ECO:0000256" key="5">
    <source>
        <dbReference type="ARBA" id="ARBA00068096"/>
    </source>
</evidence>
<dbReference type="InterPro" id="IPR009003">
    <property type="entry name" value="Peptidase_S1_PA"/>
</dbReference>
<dbReference type="FunFam" id="2.40.10.10:FF:000038">
    <property type="entry name" value="Serine protease"/>
    <property type="match status" value="1"/>
</dbReference>
<comment type="subcellular location">
    <subcellularLocation>
        <location evidence="1">Secreted</location>
    </subcellularLocation>
</comment>